<dbReference type="STRING" id="84531.LA76x_0922"/>
<dbReference type="EMBL" id="CP011129">
    <property type="protein sequence ID" value="ALN79083.1"/>
    <property type="molecule type" value="Genomic_DNA"/>
</dbReference>
<dbReference type="Proteomes" id="UP000060787">
    <property type="component" value="Chromosome"/>
</dbReference>
<dbReference type="AlphaFoldDB" id="A0A0S2F6C8"/>
<organism evidence="2 3">
    <name type="scientific">Lysobacter antibioticus</name>
    <dbReference type="NCBI Taxonomy" id="84531"/>
    <lineage>
        <taxon>Bacteria</taxon>
        <taxon>Pseudomonadati</taxon>
        <taxon>Pseudomonadota</taxon>
        <taxon>Gammaproteobacteria</taxon>
        <taxon>Lysobacterales</taxon>
        <taxon>Lysobacteraceae</taxon>
        <taxon>Lysobacter</taxon>
    </lineage>
</organism>
<name>A0A0S2F6C8_LYSAN</name>
<proteinExistence type="predicted"/>
<feature type="region of interest" description="Disordered" evidence="1">
    <location>
        <begin position="20"/>
        <end position="66"/>
    </location>
</feature>
<reference evidence="2 3" key="1">
    <citation type="journal article" date="2015" name="BMC Genomics">
        <title>Comparative genomics and metabolic profiling of the genus Lysobacter.</title>
        <authorList>
            <person name="de Bruijn I."/>
            <person name="Cheng X."/>
            <person name="de Jager V."/>
            <person name="Exposito R.G."/>
            <person name="Watrous J."/>
            <person name="Patel N."/>
            <person name="Postma J."/>
            <person name="Dorrestein P.C."/>
            <person name="Kobayashi D."/>
            <person name="Raaijmakers J.M."/>
        </authorList>
    </citation>
    <scope>NUCLEOTIDE SEQUENCE [LARGE SCALE GENOMIC DNA]</scope>
    <source>
        <strain evidence="2 3">76</strain>
    </source>
</reference>
<dbReference type="RefSeq" id="WP_148649617.1">
    <property type="nucleotide sequence ID" value="NZ_CP011129.1"/>
</dbReference>
<feature type="compositionally biased region" description="Basic and acidic residues" evidence="1">
    <location>
        <begin position="31"/>
        <end position="52"/>
    </location>
</feature>
<gene>
    <name evidence="2" type="ORF">LA76x_0922</name>
</gene>
<sequence>MTEAVRTACIQLPMTALPRLAEPAMSQTDAVNRREPESESERRIDRRIEYRGGRPQLDNPTSKESQ</sequence>
<dbReference type="KEGG" id="lab:LA76x_0922"/>
<accession>A0A0S2F6C8</accession>
<protein>
    <submittedName>
        <fullName evidence="2">Uncharacterized protein</fullName>
    </submittedName>
</protein>
<evidence type="ECO:0000256" key="1">
    <source>
        <dbReference type="SAM" id="MobiDB-lite"/>
    </source>
</evidence>
<evidence type="ECO:0000313" key="3">
    <source>
        <dbReference type="Proteomes" id="UP000060787"/>
    </source>
</evidence>
<evidence type="ECO:0000313" key="2">
    <source>
        <dbReference type="EMBL" id="ALN79083.1"/>
    </source>
</evidence>
<dbReference type="PATRIC" id="fig|84531.8.peg.949"/>
<keyword evidence="3" id="KW-1185">Reference proteome</keyword>